<organism evidence="2 3">
    <name type="scientific">Arthrobacter horti</name>
    <dbReference type="NCBI Taxonomy" id="3068273"/>
    <lineage>
        <taxon>Bacteria</taxon>
        <taxon>Bacillati</taxon>
        <taxon>Actinomycetota</taxon>
        <taxon>Actinomycetes</taxon>
        <taxon>Micrococcales</taxon>
        <taxon>Micrococcaceae</taxon>
        <taxon>Arthrobacter</taxon>
    </lineage>
</organism>
<sequence>MPVSGSRSTSGSFSLALSVGSGGAVDSALAAGEGFSEGTGSAGALLLGLPSASLGAGSTTTQPVRTTAAGQDHRS</sequence>
<evidence type="ECO:0000256" key="1">
    <source>
        <dbReference type="SAM" id="MobiDB-lite"/>
    </source>
</evidence>
<dbReference type="EMBL" id="JAVALS010000003">
    <property type="protein sequence ID" value="MDP5226897.1"/>
    <property type="molecule type" value="Genomic_DNA"/>
</dbReference>
<comment type="caution">
    <text evidence="2">The sequence shown here is derived from an EMBL/GenBank/DDBJ whole genome shotgun (WGS) entry which is preliminary data.</text>
</comment>
<feature type="compositionally biased region" description="Polar residues" evidence="1">
    <location>
        <begin position="59"/>
        <end position="69"/>
    </location>
</feature>
<gene>
    <name evidence="2" type="ORF">Q9R02_07020</name>
</gene>
<protein>
    <submittedName>
        <fullName evidence="2">Uncharacterized protein</fullName>
    </submittedName>
</protein>
<accession>A0ABT9INM0</accession>
<feature type="region of interest" description="Disordered" evidence="1">
    <location>
        <begin position="52"/>
        <end position="75"/>
    </location>
</feature>
<evidence type="ECO:0000313" key="2">
    <source>
        <dbReference type="EMBL" id="MDP5226897.1"/>
    </source>
</evidence>
<evidence type="ECO:0000313" key="3">
    <source>
        <dbReference type="Proteomes" id="UP001232725"/>
    </source>
</evidence>
<keyword evidence="3" id="KW-1185">Reference proteome</keyword>
<name>A0ABT9INM0_9MICC</name>
<dbReference type="Proteomes" id="UP001232725">
    <property type="component" value="Unassembled WGS sequence"/>
</dbReference>
<reference evidence="2 3" key="1">
    <citation type="submission" date="2023-08" db="EMBL/GenBank/DDBJ databases">
        <title>Arthrobacter horti sp. nov., isolated from forest soil.</title>
        <authorList>
            <person name="Park M."/>
        </authorList>
    </citation>
    <scope>NUCLEOTIDE SEQUENCE [LARGE SCALE GENOMIC DNA]</scope>
    <source>
        <strain evidence="2 3">YJM1</strain>
    </source>
</reference>
<proteinExistence type="predicted"/>